<feature type="transmembrane region" description="Helical" evidence="11">
    <location>
        <begin position="6"/>
        <end position="24"/>
    </location>
</feature>
<dbReference type="InterPro" id="IPR001425">
    <property type="entry name" value="Arc/bac/fun_rhodopsins"/>
</dbReference>
<evidence type="ECO:0000256" key="1">
    <source>
        <dbReference type="ARBA" id="ARBA00004141"/>
    </source>
</evidence>
<dbReference type="PANTHER" id="PTHR28286:SF2">
    <property type="entry name" value="BACTERIORHODOPSIN _OPSIN, NOPA (EUROFUNG)"/>
    <property type="match status" value="1"/>
</dbReference>
<keyword evidence="6" id="KW-0681">Retinal protein</keyword>
<accession>A0A8H8WX66</accession>
<dbReference type="PANTHER" id="PTHR28286">
    <property type="match status" value="1"/>
</dbReference>
<feature type="transmembrane region" description="Helical" evidence="11">
    <location>
        <begin position="176"/>
        <end position="193"/>
    </location>
</feature>
<evidence type="ECO:0000256" key="8">
    <source>
        <dbReference type="ARBA" id="ARBA00022991"/>
    </source>
</evidence>
<dbReference type="Pfam" id="PF01036">
    <property type="entry name" value="Bac_rhodopsin"/>
    <property type="match status" value="1"/>
</dbReference>
<feature type="transmembrane region" description="Helical" evidence="11">
    <location>
        <begin position="107"/>
        <end position="130"/>
    </location>
</feature>
<dbReference type="GO" id="GO:0016020">
    <property type="term" value="C:membrane"/>
    <property type="evidence" value="ECO:0007669"/>
    <property type="project" value="UniProtKB-SubCell"/>
</dbReference>
<dbReference type="GO" id="GO:0009881">
    <property type="term" value="F:photoreceptor activity"/>
    <property type="evidence" value="ECO:0007669"/>
    <property type="project" value="UniProtKB-KW"/>
</dbReference>
<sequence>MSPQFWLWVGFAGMSVGAALILFIGKRRTPAEEADTIIHGLVPIIAACSYFAMATGQGSILLPAGPDAGTATRAFYFARYIDWSFTTPLLLLGLANTAMHSGMRRRAVVGGMIGSDLIMIVTALVFGLSQLAWLKWTWFAISCGAFLAVYYGIFVQLREENASERDDTRADFMRNAVFLSVIWLAYPVVLLFGDDGLGLLGPALGLGIIAVLDLVAKVVYGLMATVQTAKRVDRDLAEGKDLTRGKAAPVRPHVAAAE</sequence>
<keyword evidence="7 11" id="KW-1133">Transmembrane helix</keyword>
<evidence type="ECO:0000313" key="13">
    <source>
        <dbReference type="Proteomes" id="UP000663508"/>
    </source>
</evidence>
<evidence type="ECO:0000256" key="11">
    <source>
        <dbReference type="SAM" id="Phobius"/>
    </source>
</evidence>
<feature type="transmembrane region" description="Helical" evidence="11">
    <location>
        <begin position="136"/>
        <end position="155"/>
    </location>
</feature>
<feature type="transmembrane region" description="Helical" evidence="11">
    <location>
        <begin position="36"/>
        <end position="54"/>
    </location>
</feature>
<keyword evidence="5 11" id="KW-0812">Transmembrane</keyword>
<proteinExistence type="inferred from homology"/>
<keyword evidence="4" id="KW-0716">Sensory transduction</keyword>
<dbReference type="EMBL" id="AP024145">
    <property type="protein sequence ID" value="BCM86024.1"/>
    <property type="molecule type" value="Genomic_DNA"/>
</dbReference>
<keyword evidence="9 11" id="KW-0472">Membrane</keyword>
<dbReference type="AlphaFoldDB" id="A0A8H8WX66"/>
<evidence type="ECO:0000256" key="2">
    <source>
        <dbReference type="ARBA" id="ARBA00008130"/>
    </source>
</evidence>
<evidence type="ECO:0000256" key="6">
    <source>
        <dbReference type="ARBA" id="ARBA00022925"/>
    </source>
</evidence>
<dbReference type="PROSITE" id="PS00327">
    <property type="entry name" value="BACTERIAL_OPSIN_RET"/>
    <property type="match status" value="1"/>
</dbReference>
<evidence type="ECO:0000256" key="5">
    <source>
        <dbReference type="ARBA" id="ARBA00022692"/>
    </source>
</evidence>
<evidence type="ECO:0000256" key="3">
    <source>
        <dbReference type="ARBA" id="ARBA00022543"/>
    </source>
</evidence>
<evidence type="ECO:0000256" key="4">
    <source>
        <dbReference type="ARBA" id="ARBA00022606"/>
    </source>
</evidence>
<dbReference type="Proteomes" id="UP000663508">
    <property type="component" value="Chromosome"/>
</dbReference>
<dbReference type="InterPro" id="IPR018229">
    <property type="entry name" value="Rhodopsin_retinal_BS"/>
</dbReference>
<dbReference type="GO" id="GO:0005216">
    <property type="term" value="F:monoatomic ion channel activity"/>
    <property type="evidence" value="ECO:0007669"/>
    <property type="project" value="InterPro"/>
</dbReference>
<gene>
    <name evidence="12" type="ORF">mvi_44850</name>
</gene>
<evidence type="ECO:0000256" key="9">
    <source>
        <dbReference type="ARBA" id="ARBA00023136"/>
    </source>
</evidence>
<dbReference type="GO" id="GO:0007602">
    <property type="term" value="P:phototransduction"/>
    <property type="evidence" value="ECO:0007669"/>
    <property type="project" value="UniProtKB-KW"/>
</dbReference>
<keyword evidence="10" id="KW-0675">Receptor</keyword>
<organism evidence="12 13">
    <name type="scientific">Methylobacterium indicum</name>
    <dbReference type="NCBI Taxonomy" id="1775910"/>
    <lineage>
        <taxon>Bacteria</taxon>
        <taxon>Pseudomonadati</taxon>
        <taxon>Pseudomonadota</taxon>
        <taxon>Alphaproteobacteria</taxon>
        <taxon>Hyphomicrobiales</taxon>
        <taxon>Methylobacteriaceae</taxon>
        <taxon>Methylobacterium</taxon>
    </lineage>
</organism>
<feature type="transmembrane region" description="Helical" evidence="11">
    <location>
        <begin position="74"/>
        <end position="95"/>
    </location>
</feature>
<feature type="transmembrane region" description="Helical" evidence="11">
    <location>
        <begin position="199"/>
        <end position="220"/>
    </location>
</feature>
<dbReference type="PROSITE" id="PS00950">
    <property type="entry name" value="BACTERIAL_OPSIN_1"/>
    <property type="match status" value="1"/>
</dbReference>
<evidence type="ECO:0000256" key="10">
    <source>
        <dbReference type="ARBA" id="ARBA00023170"/>
    </source>
</evidence>
<dbReference type="PRINTS" id="PR00251">
    <property type="entry name" value="BACTRLOPSIN"/>
</dbReference>
<dbReference type="SMART" id="SM01021">
    <property type="entry name" value="Bac_rhodopsin"/>
    <property type="match status" value="1"/>
</dbReference>
<dbReference type="RefSeq" id="WP_207178995.1">
    <property type="nucleotide sequence ID" value="NZ_AP024145.1"/>
</dbReference>
<keyword evidence="3" id="KW-0600">Photoreceptor protein</keyword>
<keyword evidence="8" id="KW-0157">Chromophore</keyword>
<evidence type="ECO:0000313" key="12">
    <source>
        <dbReference type="EMBL" id="BCM86024.1"/>
    </source>
</evidence>
<name>A0A8H8WX66_9HYPH</name>
<evidence type="ECO:0000256" key="7">
    <source>
        <dbReference type="ARBA" id="ARBA00022989"/>
    </source>
</evidence>
<dbReference type="Gene3D" id="1.20.1070.10">
    <property type="entry name" value="Rhodopsin 7-helix transmembrane proteins"/>
    <property type="match status" value="1"/>
</dbReference>
<comment type="subcellular location">
    <subcellularLocation>
        <location evidence="1">Membrane</location>
        <topology evidence="1">Multi-pass membrane protein</topology>
    </subcellularLocation>
</comment>
<dbReference type="KEGG" id="mind:mvi_44850"/>
<protein>
    <submittedName>
        <fullName evidence="12">Rhodopsin</fullName>
    </submittedName>
</protein>
<dbReference type="SUPFAM" id="SSF81321">
    <property type="entry name" value="Family A G protein-coupled receptor-like"/>
    <property type="match status" value="1"/>
</dbReference>
<comment type="similarity">
    <text evidence="2">Belongs to the archaeal/bacterial/fungal opsin family.</text>
</comment>
<reference evidence="12" key="1">
    <citation type="submission" date="2020-11" db="EMBL/GenBank/DDBJ databases">
        <title>Complete genome sequence of a novel pathogenic Methylobacterium strain isolated from rice in Vietnam.</title>
        <authorList>
            <person name="Lai K."/>
            <person name="Okazaki S."/>
            <person name="Higashi K."/>
            <person name="Mori H."/>
            <person name="Toyoda A."/>
            <person name="Kurokawa K."/>
        </authorList>
    </citation>
    <scope>NUCLEOTIDE SEQUENCE</scope>
    <source>
        <strain evidence="12">VL1</strain>
    </source>
</reference>